<evidence type="ECO:0000313" key="12">
    <source>
        <dbReference type="Proteomes" id="UP000036987"/>
    </source>
</evidence>
<gene>
    <name evidence="11" type="ORF">ZOSMA_34G00720</name>
</gene>
<protein>
    <recommendedName>
        <fullName evidence="2">[RNA-polymerase]-subunit kinase</fullName>
        <ecNumber evidence="2">2.7.11.23</ecNumber>
    </recommendedName>
</protein>
<name>A0A0K9P707_ZOSMR</name>
<dbReference type="OMA" id="QICCPRY"/>
<dbReference type="Proteomes" id="UP000036987">
    <property type="component" value="Unassembled WGS sequence"/>
</dbReference>
<keyword evidence="12" id="KW-1185">Reference proteome</keyword>
<evidence type="ECO:0000256" key="9">
    <source>
        <dbReference type="SAM" id="MobiDB-lite"/>
    </source>
</evidence>
<evidence type="ECO:0000259" key="10">
    <source>
        <dbReference type="PROSITE" id="PS50011"/>
    </source>
</evidence>
<feature type="compositionally biased region" description="Basic and acidic residues" evidence="9">
    <location>
        <begin position="30"/>
        <end position="41"/>
    </location>
</feature>
<evidence type="ECO:0000256" key="8">
    <source>
        <dbReference type="ARBA" id="ARBA00049280"/>
    </source>
</evidence>
<dbReference type="GO" id="GO:0005524">
    <property type="term" value="F:ATP binding"/>
    <property type="evidence" value="ECO:0007669"/>
    <property type="project" value="UniProtKB-KW"/>
</dbReference>
<evidence type="ECO:0000256" key="2">
    <source>
        <dbReference type="ARBA" id="ARBA00012409"/>
    </source>
</evidence>
<dbReference type="FunFam" id="3.30.200.20:FF:000021">
    <property type="entry name" value="probable serine/threonine-protein kinase At1g54610"/>
    <property type="match status" value="1"/>
</dbReference>
<keyword evidence="4" id="KW-0808">Transferase</keyword>
<keyword evidence="5" id="KW-0547">Nucleotide-binding</keyword>
<reference evidence="12" key="1">
    <citation type="journal article" date="2016" name="Nature">
        <title>The genome of the seagrass Zostera marina reveals angiosperm adaptation to the sea.</title>
        <authorList>
            <person name="Olsen J.L."/>
            <person name="Rouze P."/>
            <person name="Verhelst B."/>
            <person name="Lin Y.-C."/>
            <person name="Bayer T."/>
            <person name="Collen J."/>
            <person name="Dattolo E."/>
            <person name="De Paoli E."/>
            <person name="Dittami S."/>
            <person name="Maumus F."/>
            <person name="Michel G."/>
            <person name="Kersting A."/>
            <person name="Lauritano C."/>
            <person name="Lohaus R."/>
            <person name="Toepel M."/>
            <person name="Tonon T."/>
            <person name="Vanneste K."/>
            <person name="Amirebrahimi M."/>
            <person name="Brakel J."/>
            <person name="Bostroem C."/>
            <person name="Chovatia M."/>
            <person name="Grimwood J."/>
            <person name="Jenkins J.W."/>
            <person name="Jueterbock A."/>
            <person name="Mraz A."/>
            <person name="Stam W.T."/>
            <person name="Tice H."/>
            <person name="Bornberg-Bauer E."/>
            <person name="Green P.J."/>
            <person name="Pearson G.A."/>
            <person name="Procaccini G."/>
            <person name="Duarte C.M."/>
            <person name="Schmutz J."/>
            <person name="Reusch T.B.H."/>
            <person name="Van de Peer Y."/>
        </authorList>
    </citation>
    <scope>NUCLEOTIDE SEQUENCE [LARGE SCALE GENOMIC DNA]</scope>
    <source>
        <strain evidence="12">cv. Finnish</strain>
    </source>
</reference>
<feature type="compositionally biased region" description="Polar residues" evidence="9">
    <location>
        <begin position="44"/>
        <end position="63"/>
    </location>
</feature>
<dbReference type="PROSITE" id="PS50011">
    <property type="entry name" value="PROTEIN_KINASE_DOM"/>
    <property type="match status" value="1"/>
</dbReference>
<dbReference type="EMBL" id="LFYR01001099">
    <property type="protein sequence ID" value="KMZ64793.1"/>
    <property type="molecule type" value="Genomic_DNA"/>
</dbReference>
<feature type="region of interest" description="Disordered" evidence="9">
    <location>
        <begin position="1"/>
        <end position="63"/>
    </location>
</feature>
<dbReference type="Pfam" id="PF00069">
    <property type="entry name" value="Pkinase"/>
    <property type="match status" value="1"/>
</dbReference>
<dbReference type="PANTHER" id="PTHR24056">
    <property type="entry name" value="CELL DIVISION PROTEIN KINASE"/>
    <property type="match status" value="1"/>
</dbReference>
<feature type="region of interest" description="Disordered" evidence="9">
    <location>
        <begin position="418"/>
        <end position="440"/>
    </location>
</feature>
<dbReference type="OrthoDB" id="745808at2759"/>
<dbReference type="GO" id="GO:0008353">
    <property type="term" value="F:RNA polymerase II CTD heptapeptide repeat kinase activity"/>
    <property type="evidence" value="ECO:0000318"/>
    <property type="project" value="GO_Central"/>
</dbReference>
<dbReference type="EC" id="2.7.11.23" evidence="2"/>
<dbReference type="PROSITE" id="PS00108">
    <property type="entry name" value="PROTEIN_KINASE_ST"/>
    <property type="match status" value="1"/>
</dbReference>
<sequence length="440" mass="49182">MGCFCSKGADDTPSTKERDKRSSSSIRRVVSSEKDTEHGDGSRMISTSNIDIDEQSNSGQQKSKTVDIGVVKVVKGRARVPKIGLATLNESESEVEASNWPIWLASAAGDAIKGWIPRRIESFQQMGKIGEGTYSTVFKARDLETGEVVSLKQVRFVYNDPKSVRFMAREIIILRKLDHPNIIKLKGLIVSNNSTDLHLVFDYMEHDLIGLAADPSITFTESQVKCYMLQLFKGLDYCHKRGILHRDIKGSNLLIDNNGILRIADFGLATFFEPNCRQPLTSRVITLWYRPPELLLGSTKYGVSVDLWSVGCILAEIFMGRPILTGTTEVEQLNNIFKICGTPTTNAYFTNPKFSTTVFNPVKRYDRCLRQLLKDIPLTALNLIDSLLAIIPEDRGTTDSALTSKFFTTQPFACDPSSLPAYPPSKEMDVRLHNSKTKRN</sequence>
<dbReference type="InterPro" id="IPR000719">
    <property type="entry name" value="Prot_kinase_dom"/>
</dbReference>
<comment type="caution">
    <text evidence="11">The sequence shown here is derived from an EMBL/GenBank/DDBJ whole genome shotgun (WGS) entry which is preliminary data.</text>
</comment>
<dbReference type="PANTHER" id="PTHR24056:SF481">
    <property type="entry name" value="OS02G0559300 PROTEIN"/>
    <property type="match status" value="1"/>
</dbReference>
<accession>A0A0K9P707</accession>
<dbReference type="STRING" id="29655.A0A0K9P707"/>
<dbReference type="SUPFAM" id="SSF56112">
    <property type="entry name" value="Protein kinase-like (PK-like)"/>
    <property type="match status" value="1"/>
</dbReference>
<evidence type="ECO:0000256" key="1">
    <source>
        <dbReference type="ARBA" id="ARBA00006485"/>
    </source>
</evidence>
<comment type="catalytic activity">
    <reaction evidence="8">
        <text>[DNA-directed RNA polymerase] + ATP = phospho-[DNA-directed RNA polymerase] + ADP + H(+)</text>
        <dbReference type="Rhea" id="RHEA:10216"/>
        <dbReference type="Rhea" id="RHEA-COMP:11321"/>
        <dbReference type="Rhea" id="RHEA-COMP:11322"/>
        <dbReference type="ChEBI" id="CHEBI:15378"/>
        <dbReference type="ChEBI" id="CHEBI:30616"/>
        <dbReference type="ChEBI" id="CHEBI:43176"/>
        <dbReference type="ChEBI" id="CHEBI:68546"/>
        <dbReference type="ChEBI" id="CHEBI:456216"/>
        <dbReference type="EC" id="2.7.11.23"/>
    </reaction>
</comment>
<evidence type="ECO:0000256" key="5">
    <source>
        <dbReference type="ARBA" id="ARBA00022741"/>
    </source>
</evidence>
<evidence type="ECO:0000256" key="3">
    <source>
        <dbReference type="ARBA" id="ARBA00022527"/>
    </source>
</evidence>
<dbReference type="Gene3D" id="3.30.200.20">
    <property type="entry name" value="Phosphorylase Kinase, domain 1"/>
    <property type="match status" value="1"/>
</dbReference>
<evidence type="ECO:0000256" key="6">
    <source>
        <dbReference type="ARBA" id="ARBA00022777"/>
    </source>
</evidence>
<dbReference type="FunFam" id="1.10.510.10:FF:000415">
    <property type="entry name" value="CMGC/CDK/CRK7 protein kinase, variant"/>
    <property type="match status" value="1"/>
</dbReference>
<dbReference type="AlphaFoldDB" id="A0A0K9P707"/>
<evidence type="ECO:0000313" key="11">
    <source>
        <dbReference type="EMBL" id="KMZ64793.1"/>
    </source>
</evidence>
<keyword evidence="3" id="KW-0723">Serine/threonine-protein kinase</keyword>
<dbReference type="GO" id="GO:0005634">
    <property type="term" value="C:nucleus"/>
    <property type="evidence" value="ECO:0000318"/>
    <property type="project" value="GO_Central"/>
</dbReference>
<feature type="domain" description="Protein kinase" evidence="10">
    <location>
        <begin position="123"/>
        <end position="407"/>
    </location>
</feature>
<evidence type="ECO:0000256" key="4">
    <source>
        <dbReference type="ARBA" id="ARBA00022679"/>
    </source>
</evidence>
<dbReference type="GO" id="GO:0000307">
    <property type="term" value="C:cyclin-dependent protein kinase holoenzyme complex"/>
    <property type="evidence" value="ECO:0000318"/>
    <property type="project" value="GO_Central"/>
</dbReference>
<dbReference type="InterPro" id="IPR008271">
    <property type="entry name" value="Ser/Thr_kinase_AS"/>
</dbReference>
<dbReference type="SMART" id="SM00220">
    <property type="entry name" value="S_TKc"/>
    <property type="match status" value="1"/>
</dbReference>
<keyword evidence="7" id="KW-0067">ATP-binding</keyword>
<dbReference type="Gene3D" id="1.10.510.10">
    <property type="entry name" value="Transferase(Phosphotransferase) domain 1"/>
    <property type="match status" value="1"/>
</dbReference>
<keyword evidence="6 11" id="KW-0418">Kinase</keyword>
<dbReference type="InterPro" id="IPR011009">
    <property type="entry name" value="Kinase-like_dom_sf"/>
</dbReference>
<dbReference type="GO" id="GO:0032968">
    <property type="term" value="P:positive regulation of transcription elongation by RNA polymerase II"/>
    <property type="evidence" value="ECO:0000318"/>
    <property type="project" value="GO_Central"/>
</dbReference>
<evidence type="ECO:0000256" key="7">
    <source>
        <dbReference type="ARBA" id="ARBA00022840"/>
    </source>
</evidence>
<comment type="similarity">
    <text evidence="1">Belongs to the protein kinase superfamily. CMGC Ser/Thr protein kinase family. CDC2/CDKX subfamily.</text>
</comment>
<organism evidence="11 12">
    <name type="scientific">Zostera marina</name>
    <name type="common">Eelgrass</name>
    <dbReference type="NCBI Taxonomy" id="29655"/>
    <lineage>
        <taxon>Eukaryota</taxon>
        <taxon>Viridiplantae</taxon>
        <taxon>Streptophyta</taxon>
        <taxon>Embryophyta</taxon>
        <taxon>Tracheophyta</taxon>
        <taxon>Spermatophyta</taxon>
        <taxon>Magnoliopsida</taxon>
        <taxon>Liliopsida</taxon>
        <taxon>Zosteraceae</taxon>
        <taxon>Zostera</taxon>
    </lineage>
</organism>
<feature type="compositionally biased region" description="Basic and acidic residues" evidence="9">
    <location>
        <begin position="8"/>
        <end position="22"/>
    </location>
</feature>
<dbReference type="InterPro" id="IPR050108">
    <property type="entry name" value="CDK"/>
</dbReference>
<proteinExistence type="inferred from homology"/>